<dbReference type="Pfam" id="PF22920">
    <property type="entry name" value="UvrC_RNaseH"/>
    <property type="match status" value="1"/>
</dbReference>
<dbReference type="Pfam" id="PF08459">
    <property type="entry name" value="UvrC_RNaseH_dom"/>
    <property type="match status" value="1"/>
</dbReference>
<dbReference type="InterPro" id="IPR001943">
    <property type="entry name" value="UVR_dom"/>
</dbReference>
<dbReference type="GO" id="GO:0009381">
    <property type="term" value="F:excinuclease ABC activity"/>
    <property type="evidence" value="ECO:0007669"/>
    <property type="project" value="UniProtKB-UniRule"/>
</dbReference>
<dbReference type="Pfam" id="PF02151">
    <property type="entry name" value="UVR"/>
    <property type="match status" value="1"/>
</dbReference>
<accession>A0A4Z0D6A3</accession>
<dbReference type="PROSITE" id="PS50165">
    <property type="entry name" value="UVRC"/>
    <property type="match status" value="1"/>
</dbReference>
<feature type="domain" description="UVR" evidence="7">
    <location>
        <begin position="204"/>
        <end position="239"/>
    </location>
</feature>
<dbReference type="GO" id="GO:0003677">
    <property type="term" value="F:DNA binding"/>
    <property type="evidence" value="ECO:0007669"/>
    <property type="project" value="UniProtKB-UniRule"/>
</dbReference>
<dbReference type="Proteomes" id="UP000298381">
    <property type="component" value="Unassembled WGS sequence"/>
</dbReference>
<dbReference type="InterPro" id="IPR004791">
    <property type="entry name" value="UvrC"/>
</dbReference>
<gene>
    <name evidence="6 10" type="primary">uvrC</name>
    <name evidence="10" type="ORF">E4100_04815</name>
</gene>
<dbReference type="Pfam" id="PF14520">
    <property type="entry name" value="HHH_5"/>
    <property type="match status" value="1"/>
</dbReference>
<name>A0A4Z0D6A3_9FIRM</name>
<dbReference type="NCBIfam" id="TIGR00194">
    <property type="entry name" value="uvrC"/>
    <property type="match status" value="1"/>
</dbReference>
<keyword evidence="3 6" id="KW-0228">DNA excision</keyword>
<keyword evidence="5 6" id="KW-0234">DNA repair</keyword>
<dbReference type="GO" id="GO:0009380">
    <property type="term" value="C:excinuclease repair complex"/>
    <property type="evidence" value="ECO:0007669"/>
    <property type="project" value="InterPro"/>
</dbReference>
<dbReference type="CDD" id="cd10434">
    <property type="entry name" value="GIY-YIG_UvrC_Cho"/>
    <property type="match status" value="1"/>
</dbReference>
<feature type="domain" description="UvrC family homology region profile" evidence="9">
    <location>
        <begin position="255"/>
        <end position="492"/>
    </location>
</feature>
<protein>
    <recommendedName>
        <fullName evidence="6">UvrABC system protein C</fullName>
        <shortName evidence="6">Protein UvrC</shortName>
    </recommendedName>
    <alternativeName>
        <fullName evidence="6">Excinuclease ABC subunit C</fullName>
    </alternativeName>
</protein>
<evidence type="ECO:0000259" key="8">
    <source>
        <dbReference type="PROSITE" id="PS50164"/>
    </source>
</evidence>
<evidence type="ECO:0000256" key="5">
    <source>
        <dbReference type="ARBA" id="ARBA00023204"/>
    </source>
</evidence>
<comment type="caution">
    <text evidence="10">The sequence shown here is derived from an EMBL/GenBank/DDBJ whole genome shotgun (WGS) entry which is preliminary data.</text>
</comment>
<dbReference type="OrthoDB" id="9804933at2"/>
<proteinExistence type="inferred from homology"/>
<dbReference type="AlphaFoldDB" id="A0A4Z0D6A3"/>
<dbReference type="SUPFAM" id="SSF82771">
    <property type="entry name" value="GIY-YIG endonuclease"/>
    <property type="match status" value="1"/>
</dbReference>
<comment type="function">
    <text evidence="6">The UvrABC repair system catalyzes the recognition and processing of DNA lesions. UvrC both incises the 5' and 3' sides of the lesion. The N-terminal half is responsible for the 3' incision and the C-terminal half is responsible for the 5' incision.</text>
</comment>
<evidence type="ECO:0000256" key="4">
    <source>
        <dbReference type="ARBA" id="ARBA00022881"/>
    </source>
</evidence>
<dbReference type="HAMAP" id="MF_00203">
    <property type="entry name" value="UvrC"/>
    <property type="match status" value="1"/>
</dbReference>
<dbReference type="PROSITE" id="PS50151">
    <property type="entry name" value="UVR"/>
    <property type="match status" value="1"/>
</dbReference>
<keyword evidence="11" id="KW-1185">Reference proteome</keyword>
<dbReference type="Gene3D" id="3.30.420.340">
    <property type="entry name" value="UvrC, RNAse H endonuclease domain"/>
    <property type="match status" value="1"/>
</dbReference>
<feature type="domain" description="GIY-YIG" evidence="8">
    <location>
        <begin position="13"/>
        <end position="92"/>
    </location>
</feature>
<evidence type="ECO:0000313" key="10">
    <source>
        <dbReference type="EMBL" id="TFZ40394.1"/>
    </source>
</evidence>
<evidence type="ECO:0000256" key="2">
    <source>
        <dbReference type="ARBA" id="ARBA00022763"/>
    </source>
</evidence>
<dbReference type="InterPro" id="IPR047296">
    <property type="entry name" value="GIY-YIG_UvrC_Cho"/>
</dbReference>
<evidence type="ECO:0000256" key="3">
    <source>
        <dbReference type="ARBA" id="ARBA00022769"/>
    </source>
</evidence>
<evidence type="ECO:0000256" key="1">
    <source>
        <dbReference type="ARBA" id="ARBA00022490"/>
    </source>
</evidence>
<dbReference type="RefSeq" id="WP_135270912.1">
    <property type="nucleotide sequence ID" value="NZ_SRIB01000005.1"/>
</dbReference>
<sequence>MYDLEERLKSLPEMPGVYIMKDKSDEIIYVGKAINLKKRVSQYFNNSKNHSLKVMNMVKNISDFEYIIVNNEVEALILESNLIKKNRPKYNIILRDDKQYPYIKVTVNEKYPRILKTRKLERDGAKYFGPYPSAYSVNEAIKVFHDIFPIRDCKLNLNKLPDNFRPCLNYHIGRCKGPCIGMADEDEYNQMIDQIVRFLSRKDNAILEKLEYDMKNASDTLNFELASIYRDRIQALLVLVEKQNMSNPDLTEEDIIAIARGIEEVLVQVFFVREGKIIGREHYILEDNLSTDRPEIIASFIKQFYSGANFIPKEIIVEEEISDQSLIEEYLSDLKGNRVKITVPKRGDKLELVDMAKKNAIDMLDKYGDKFLRKHRENMKALEELQYVLDLDEVPSRIEAYDISNINGVGNVGSMVVFEKGEAKKTDYRRFKIKTLDYQDDYKSMEEVLRRRFLRGIESNNDENKSNSFSIFPDLIMVDGGKGHVNMARSLLRELGINIEVCGLVKDDFHKTRGIIYKNREINLDKDSLAFKLIYRIQEEAHRFAISYHRSLRSKDMFRSELDGINLIGEKRKINLLKYFGSISKIKAASIEELNKVPGMTQKASESLYNHFNKGEK</sequence>
<evidence type="ECO:0000259" key="7">
    <source>
        <dbReference type="PROSITE" id="PS50151"/>
    </source>
</evidence>
<organism evidence="10 11">
    <name type="scientific">Soehngenia longivitae</name>
    <dbReference type="NCBI Taxonomy" id="2562294"/>
    <lineage>
        <taxon>Bacteria</taxon>
        <taxon>Bacillati</taxon>
        <taxon>Bacillota</taxon>
        <taxon>Tissierellia</taxon>
        <taxon>Tissierellales</taxon>
        <taxon>Tissierellaceae</taxon>
        <taxon>Soehngenia</taxon>
    </lineage>
</organism>
<dbReference type="GO" id="GO:0006289">
    <property type="term" value="P:nucleotide-excision repair"/>
    <property type="evidence" value="ECO:0007669"/>
    <property type="project" value="UniProtKB-UniRule"/>
</dbReference>
<dbReference type="SUPFAM" id="SSF46600">
    <property type="entry name" value="C-terminal UvrC-binding domain of UvrB"/>
    <property type="match status" value="1"/>
</dbReference>
<evidence type="ECO:0000259" key="9">
    <source>
        <dbReference type="PROSITE" id="PS50165"/>
    </source>
</evidence>
<comment type="subcellular location">
    <subcellularLocation>
        <location evidence="6">Cytoplasm</location>
    </subcellularLocation>
</comment>
<dbReference type="Gene3D" id="1.10.150.20">
    <property type="entry name" value="5' to 3' exonuclease, C-terminal subdomain"/>
    <property type="match status" value="1"/>
</dbReference>
<dbReference type="GO" id="GO:0009432">
    <property type="term" value="P:SOS response"/>
    <property type="evidence" value="ECO:0007669"/>
    <property type="project" value="UniProtKB-UniRule"/>
</dbReference>
<dbReference type="InterPro" id="IPR000305">
    <property type="entry name" value="GIY-YIG_endonuc"/>
</dbReference>
<dbReference type="InterPro" id="IPR050066">
    <property type="entry name" value="UvrABC_protein_C"/>
</dbReference>
<dbReference type="InterPro" id="IPR036876">
    <property type="entry name" value="UVR_dom_sf"/>
</dbReference>
<dbReference type="SUPFAM" id="SSF47781">
    <property type="entry name" value="RuvA domain 2-like"/>
    <property type="match status" value="1"/>
</dbReference>
<dbReference type="NCBIfam" id="NF001824">
    <property type="entry name" value="PRK00558.1-5"/>
    <property type="match status" value="1"/>
</dbReference>
<dbReference type="SMART" id="SM00465">
    <property type="entry name" value="GIYc"/>
    <property type="match status" value="1"/>
</dbReference>
<dbReference type="FunFam" id="3.40.1440.10:FF:000001">
    <property type="entry name" value="UvrABC system protein C"/>
    <property type="match status" value="1"/>
</dbReference>
<keyword evidence="1 6" id="KW-0963">Cytoplasm</keyword>
<dbReference type="Gene3D" id="3.40.1440.10">
    <property type="entry name" value="GIY-YIG endonuclease"/>
    <property type="match status" value="1"/>
</dbReference>
<comment type="similarity">
    <text evidence="6">Belongs to the UvrC family.</text>
</comment>
<dbReference type="PROSITE" id="PS50164">
    <property type="entry name" value="GIY_YIG"/>
    <property type="match status" value="1"/>
</dbReference>
<dbReference type="EMBL" id="SRIB01000005">
    <property type="protein sequence ID" value="TFZ40394.1"/>
    <property type="molecule type" value="Genomic_DNA"/>
</dbReference>
<keyword evidence="4 6" id="KW-0267">Excision nuclease</keyword>
<reference evidence="10 11" key="1">
    <citation type="submission" date="2019-03" db="EMBL/GenBank/DDBJ databases">
        <title>Draft genome sequence data and analysis of a Fermenting Bacterium, Soehngenia longevitae strain 1933PT, isolated from petroleum reservoir in Azerbaijan.</title>
        <authorList>
            <person name="Grouzdev D.S."/>
            <person name="Bidzhieva S.K."/>
            <person name="Sokolova D.S."/>
            <person name="Tourova T.P."/>
            <person name="Poltaraus A.B."/>
            <person name="Nazina T.N."/>
        </authorList>
    </citation>
    <scope>NUCLEOTIDE SEQUENCE [LARGE SCALE GENOMIC DNA]</scope>
    <source>
        <strain evidence="10 11">1933P</strain>
    </source>
</reference>
<comment type="subunit">
    <text evidence="6">Interacts with UvrB in an incision complex.</text>
</comment>
<evidence type="ECO:0000256" key="6">
    <source>
        <dbReference type="HAMAP-Rule" id="MF_00203"/>
    </source>
</evidence>
<dbReference type="InterPro" id="IPR038476">
    <property type="entry name" value="UvrC_RNase_H_dom_sf"/>
</dbReference>
<dbReference type="Pfam" id="PF01541">
    <property type="entry name" value="GIY-YIG"/>
    <property type="match status" value="1"/>
</dbReference>
<dbReference type="PANTHER" id="PTHR30562">
    <property type="entry name" value="UVRC/OXIDOREDUCTASE"/>
    <property type="match status" value="1"/>
</dbReference>
<dbReference type="PANTHER" id="PTHR30562:SF1">
    <property type="entry name" value="UVRABC SYSTEM PROTEIN C"/>
    <property type="match status" value="1"/>
</dbReference>
<dbReference type="GO" id="GO:0005737">
    <property type="term" value="C:cytoplasm"/>
    <property type="evidence" value="ECO:0007669"/>
    <property type="project" value="UniProtKB-SubCell"/>
</dbReference>
<evidence type="ECO:0000313" key="11">
    <source>
        <dbReference type="Proteomes" id="UP000298381"/>
    </source>
</evidence>
<dbReference type="InterPro" id="IPR035901">
    <property type="entry name" value="GIY-YIG_endonuc_sf"/>
</dbReference>
<keyword evidence="2 6" id="KW-0227">DNA damage</keyword>
<keyword evidence="6" id="KW-0742">SOS response</keyword>
<dbReference type="InterPro" id="IPR010994">
    <property type="entry name" value="RuvA_2-like"/>
</dbReference>
<dbReference type="Gene3D" id="4.10.860.10">
    <property type="entry name" value="UVR domain"/>
    <property type="match status" value="1"/>
</dbReference>
<dbReference type="InterPro" id="IPR001162">
    <property type="entry name" value="UvrC_RNase_H_dom"/>
</dbReference>